<dbReference type="Proteomes" id="UP000689195">
    <property type="component" value="Unassembled WGS sequence"/>
</dbReference>
<organism evidence="2 3">
    <name type="scientific">Paramecium pentaurelia</name>
    <dbReference type="NCBI Taxonomy" id="43138"/>
    <lineage>
        <taxon>Eukaryota</taxon>
        <taxon>Sar</taxon>
        <taxon>Alveolata</taxon>
        <taxon>Ciliophora</taxon>
        <taxon>Intramacronucleata</taxon>
        <taxon>Oligohymenophorea</taxon>
        <taxon>Peniculida</taxon>
        <taxon>Parameciidae</taxon>
        <taxon>Paramecium</taxon>
    </lineage>
</organism>
<gene>
    <name evidence="2" type="ORF">PPENT_87.1.T0180164</name>
</gene>
<sequence>MQKQRKCENKRTKQREQRKYIYLIQQKTMKLCSIIIQNKRGQNIFVVSSNDYSHELSLQHSKDIYNYILSQIKTGKKIDRSIVLDSNYVCICNVNKDAIFLVIVQRNELFLGYEAIKKLAEFYATYYKQEITTRKYQEMLLLLEEFLYTKEFLPQKLQFNLTVKVPVSSRCIADCDHLQKFSSLQATIEKNLIANIPLKYAKKQQIIEKEIDIINIFIKPITNLDEYKPNQEELQWKQKFKKSLYDCAFKMKSKQVHKENIFQKYKPQKPNTQYKQHAQKSTQLLNQYKGISSSDIQIMKLIFQSQIQKAGGQQDLSNQQNKQQSSKPIQQQHTRQINLLDYGENFTSVEAPKILPQQVQSSNEEQPKTNPIQVKPKLQQNANDLLDLDDRPHHQVQPQIQQISGPDLSFLNLSPVKQLEPCLKMLEKMIIAQKDGRLKELKIYGQIALDGDFTFDDQSNLQLLGQYWQDTYGCQRRITPNSLDLQLLNENSYKMIVKNASYKVPKGIIDYIIPTKAFSQQRIPVIFLYRLECVQSFASYCLQYKVNDQWQVPLQDIVIEVNLEKDVEFDDLKTIPVAQNITDKQITWKAKQLLQQQKGKLILNLTGIKKQGSQILNHIRISLKANTSVIENMDSIMFYNSQEYKCQKKLSVEYKIYPNS</sequence>
<feature type="region of interest" description="Disordered" evidence="1">
    <location>
        <begin position="357"/>
        <end position="376"/>
    </location>
</feature>
<name>A0A8S1T5P5_9CILI</name>
<reference evidence="2" key="1">
    <citation type="submission" date="2021-01" db="EMBL/GenBank/DDBJ databases">
        <authorList>
            <consortium name="Genoscope - CEA"/>
            <person name="William W."/>
        </authorList>
    </citation>
    <scope>NUCLEOTIDE SEQUENCE</scope>
</reference>
<dbReference type="EMBL" id="CAJJDO010000018">
    <property type="protein sequence ID" value="CAD8148635.1"/>
    <property type="molecule type" value="Genomic_DNA"/>
</dbReference>
<accession>A0A8S1T5P5</accession>
<evidence type="ECO:0000256" key="1">
    <source>
        <dbReference type="SAM" id="MobiDB-lite"/>
    </source>
</evidence>
<feature type="compositionally biased region" description="Low complexity" evidence="1">
    <location>
        <begin position="313"/>
        <end position="332"/>
    </location>
</feature>
<protein>
    <recommendedName>
        <fullName evidence="4">MHD domain-containing protein</fullName>
    </recommendedName>
</protein>
<comment type="caution">
    <text evidence="2">The sequence shown here is derived from an EMBL/GenBank/DDBJ whole genome shotgun (WGS) entry which is preliminary data.</text>
</comment>
<proteinExistence type="predicted"/>
<evidence type="ECO:0000313" key="2">
    <source>
        <dbReference type="EMBL" id="CAD8148635.1"/>
    </source>
</evidence>
<evidence type="ECO:0000313" key="3">
    <source>
        <dbReference type="Proteomes" id="UP000689195"/>
    </source>
</evidence>
<evidence type="ECO:0008006" key="4">
    <source>
        <dbReference type="Google" id="ProtNLM"/>
    </source>
</evidence>
<keyword evidence="3" id="KW-1185">Reference proteome</keyword>
<dbReference type="AlphaFoldDB" id="A0A8S1T5P5"/>
<feature type="region of interest" description="Disordered" evidence="1">
    <location>
        <begin position="313"/>
        <end position="334"/>
    </location>
</feature>
<dbReference type="OrthoDB" id="301363at2759"/>